<organism evidence="2 3">
    <name type="scientific">Dichanthelium oligosanthes</name>
    <dbReference type="NCBI Taxonomy" id="888268"/>
    <lineage>
        <taxon>Eukaryota</taxon>
        <taxon>Viridiplantae</taxon>
        <taxon>Streptophyta</taxon>
        <taxon>Embryophyta</taxon>
        <taxon>Tracheophyta</taxon>
        <taxon>Spermatophyta</taxon>
        <taxon>Magnoliopsida</taxon>
        <taxon>Liliopsida</taxon>
        <taxon>Poales</taxon>
        <taxon>Poaceae</taxon>
        <taxon>PACMAD clade</taxon>
        <taxon>Panicoideae</taxon>
        <taxon>Panicodae</taxon>
        <taxon>Paniceae</taxon>
        <taxon>Dichantheliinae</taxon>
        <taxon>Dichanthelium</taxon>
    </lineage>
</organism>
<dbReference type="STRING" id="888268.A0A1E5UXL8"/>
<dbReference type="PANTHER" id="PTHR33065:SF187">
    <property type="entry name" value="DUF6598 DOMAIN-CONTAINING PROTEIN"/>
    <property type="match status" value="1"/>
</dbReference>
<reference evidence="2 3" key="1">
    <citation type="submission" date="2016-09" db="EMBL/GenBank/DDBJ databases">
        <title>The draft genome of Dichanthelium oligosanthes: A C3 panicoid grass species.</title>
        <authorList>
            <person name="Studer A.J."/>
            <person name="Schnable J.C."/>
            <person name="Brutnell T.P."/>
        </authorList>
    </citation>
    <scope>NUCLEOTIDE SEQUENCE [LARGE SCALE GENOMIC DNA]</scope>
    <source>
        <strain evidence="3">cv. Kellogg 1175</strain>
        <tissue evidence="2">Leaf</tissue>
    </source>
</reference>
<protein>
    <recommendedName>
        <fullName evidence="1">DUF6598 domain-containing protein</fullName>
    </recommendedName>
</protein>
<dbReference type="AlphaFoldDB" id="A0A1E5UXL8"/>
<feature type="domain" description="DUF6598" evidence="1">
    <location>
        <begin position="1"/>
        <end position="164"/>
    </location>
</feature>
<dbReference type="InterPro" id="IPR046533">
    <property type="entry name" value="DUF6598"/>
</dbReference>
<dbReference type="EMBL" id="LWDX02059290">
    <property type="protein sequence ID" value="OEL17620.1"/>
    <property type="molecule type" value="Genomic_DNA"/>
</dbReference>
<accession>A0A1E5UXL8</accession>
<keyword evidence="3" id="KW-1185">Reference proteome</keyword>
<evidence type="ECO:0000313" key="3">
    <source>
        <dbReference type="Proteomes" id="UP000095767"/>
    </source>
</evidence>
<proteinExistence type="predicted"/>
<dbReference type="Pfam" id="PF20241">
    <property type="entry name" value="DUF6598"/>
    <property type="match status" value="1"/>
</dbReference>
<feature type="non-terminal residue" evidence="2">
    <location>
        <position position="1"/>
    </location>
</feature>
<evidence type="ECO:0000259" key="1">
    <source>
        <dbReference type="Pfam" id="PF20241"/>
    </source>
</evidence>
<gene>
    <name evidence="2" type="ORF">BAE44_0021362</name>
</gene>
<comment type="caution">
    <text evidence="2">The sequence shown here is derived from an EMBL/GenBank/DDBJ whole genome shotgun (WGS) entry which is preliminary data.</text>
</comment>
<sequence>LTDPSRGFAITCSMFFEINLKIEGDSGEPVVFSKGVIEHNACVSDGELETKLLTSWHSTLQLTYTTVPFAVIAMLTASVLHGASGFTGKVVAWTSGNENEIVLHDSRVAGTSTELRAGGSVALSRRLVAVPVDENLVVRVHVDQEDGGREAACFEGTLGHLDDCRTFHHDSYLLEAWK</sequence>
<evidence type="ECO:0000313" key="2">
    <source>
        <dbReference type="EMBL" id="OEL17620.1"/>
    </source>
</evidence>
<dbReference type="OrthoDB" id="686435at2759"/>
<dbReference type="PANTHER" id="PTHR33065">
    <property type="entry name" value="OS07G0486400 PROTEIN"/>
    <property type="match status" value="1"/>
</dbReference>
<name>A0A1E5UXL8_9POAL</name>
<dbReference type="Proteomes" id="UP000095767">
    <property type="component" value="Unassembled WGS sequence"/>
</dbReference>